<proteinExistence type="predicted"/>
<reference evidence="2 3" key="1">
    <citation type="journal article" date="2023" name="ISME J.">
        <title>Cultivation and genomic characterization of novel and ubiquitous marine nitrite-oxidizing bacteria from the Nitrospirales.</title>
        <authorList>
            <person name="Mueller A.J."/>
            <person name="Daebeler A."/>
            <person name="Herbold C.W."/>
            <person name="Kirkegaard R.H."/>
            <person name="Daims H."/>
        </authorList>
    </citation>
    <scope>NUCLEOTIDE SEQUENCE [LARGE SCALE GENOMIC DNA]</scope>
    <source>
        <strain evidence="2 3">EB</strain>
    </source>
</reference>
<feature type="region of interest" description="Disordered" evidence="1">
    <location>
        <begin position="1"/>
        <end position="32"/>
    </location>
</feature>
<dbReference type="RefSeq" id="WP_313832566.1">
    <property type="nucleotide sequence ID" value="NZ_JAQOUE010000001.1"/>
</dbReference>
<evidence type="ECO:0000313" key="2">
    <source>
        <dbReference type="EMBL" id="MDT7042193.1"/>
    </source>
</evidence>
<comment type="caution">
    <text evidence="2">The sequence shown here is derived from an EMBL/GenBank/DDBJ whole genome shotgun (WGS) entry which is preliminary data.</text>
</comment>
<evidence type="ECO:0000313" key="3">
    <source>
        <dbReference type="Proteomes" id="UP001250932"/>
    </source>
</evidence>
<gene>
    <name evidence="2" type="ORF">PPG34_07495</name>
</gene>
<keyword evidence="3" id="KW-1185">Reference proteome</keyword>
<feature type="compositionally biased region" description="Basic and acidic residues" evidence="1">
    <location>
        <begin position="7"/>
        <end position="17"/>
    </location>
</feature>
<organism evidence="2 3">
    <name type="scientific">Candidatus Nitronereus thalassa</name>
    <dbReference type="NCBI Taxonomy" id="3020898"/>
    <lineage>
        <taxon>Bacteria</taxon>
        <taxon>Pseudomonadati</taxon>
        <taxon>Nitrospirota</taxon>
        <taxon>Nitrospiria</taxon>
        <taxon>Nitrospirales</taxon>
        <taxon>Nitrospiraceae</taxon>
        <taxon>Candidatus Nitronereus</taxon>
    </lineage>
</organism>
<protein>
    <recommendedName>
        <fullName evidence="4">DUF4177 domain-containing protein</fullName>
    </recommendedName>
</protein>
<evidence type="ECO:0008006" key="4">
    <source>
        <dbReference type="Google" id="ProtNLM"/>
    </source>
</evidence>
<dbReference type="Proteomes" id="UP001250932">
    <property type="component" value="Unassembled WGS sequence"/>
</dbReference>
<sequence length="85" mass="9669">MENAQENSDRRHYEKRGVAVPAEIQGRGPGDSALATLHKQLVKRYGEGWEVDSVYPGAICDNAEGIDMEEGHMVIFKRRRQLRDE</sequence>
<dbReference type="EMBL" id="JAQOUE010000001">
    <property type="protein sequence ID" value="MDT7042193.1"/>
    <property type="molecule type" value="Genomic_DNA"/>
</dbReference>
<accession>A0ABU3K759</accession>
<name>A0ABU3K759_9BACT</name>
<evidence type="ECO:0000256" key="1">
    <source>
        <dbReference type="SAM" id="MobiDB-lite"/>
    </source>
</evidence>